<evidence type="ECO:0000313" key="1">
    <source>
        <dbReference type="EMBL" id="KAK7428111.1"/>
    </source>
</evidence>
<name>A0ABR1I3Q6_9HYPO</name>
<comment type="caution">
    <text evidence="1">The sequence shown here is derived from an EMBL/GenBank/DDBJ whole genome shotgun (WGS) entry which is preliminary data.</text>
</comment>
<dbReference type="Proteomes" id="UP001498421">
    <property type="component" value="Unassembled WGS sequence"/>
</dbReference>
<evidence type="ECO:0000313" key="2">
    <source>
        <dbReference type="Proteomes" id="UP001498421"/>
    </source>
</evidence>
<proteinExistence type="predicted"/>
<reference evidence="1 2" key="1">
    <citation type="journal article" date="2025" name="Microbiol. Resour. Announc.">
        <title>Draft genome sequences for Neonectria magnoliae and Neonectria punicea, canker pathogens of Liriodendron tulipifera and Acer saccharum in West Virginia.</title>
        <authorList>
            <person name="Petronek H.M."/>
            <person name="Kasson M.T."/>
            <person name="Metheny A.M."/>
            <person name="Stauder C.M."/>
            <person name="Lovett B."/>
            <person name="Lynch S.C."/>
            <person name="Garnas J.R."/>
            <person name="Kasson L.R."/>
            <person name="Stajich J.E."/>
        </authorList>
    </citation>
    <scope>NUCLEOTIDE SEQUENCE [LARGE SCALE GENOMIC DNA]</scope>
    <source>
        <strain evidence="1 2">NRRL 64651</strain>
    </source>
</reference>
<keyword evidence="2" id="KW-1185">Reference proteome</keyword>
<accession>A0ABR1I3Q6</accession>
<dbReference type="EMBL" id="JAZAVK010000045">
    <property type="protein sequence ID" value="KAK7428111.1"/>
    <property type="molecule type" value="Genomic_DNA"/>
</dbReference>
<gene>
    <name evidence="1" type="ORF">QQZ08_005350</name>
</gene>
<protein>
    <submittedName>
        <fullName evidence="1">Uncharacterized protein</fullName>
    </submittedName>
</protein>
<organism evidence="1 2">
    <name type="scientific">Neonectria magnoliae</name>
    <dbReference type="NCBI Taxonomy" id="2732573"/>
    <lineage>
        <taxon>Eukaryota</taxon>
        <taxon>Fungi</taxon>
        <taxon>Dikarya</taxon>
        <taxon>Ascomycota</taxon>
        <taxon>Pezizomycotina</taxon>
        <taxon>Sordariomycetes</taxon>
        <taxon>Hypocreomycetidae</taxon>
        <taxon>Hypocreales</taxon>
        <taxon>Nectriaceae</taxon>
        <taxon>Neonectria</taxon>
    </lineage>
</organism>
<sequence length="597" mass="67559">MSEAGNTASAEKARTERRAALDELMRLLYDESENASRDKRPLRALYENIVPACSPDTAQEWEHERHVEWTTWQQKRLFFSHRELYKQNFLADIFSPNPKDENLKFETEKRLSRSNLPFCAEVLLTMIAKEGDVRVPDDFIDEFAMPLLKRLLESRFDEEIPNKFFGLVVQVAHQLHLDQDGLVQYVIQRWNDAPVNNTEQVKAYLVQLVSLIPIKKQRSQRMYLKTIHQTILYPRGLTLLLQHLKGYNIDIEDEDKSAAALARLRDLAMDDDLWPAMLFFSIDNEKAIHLFESYMPASTLNILRTIGLANLSPSPAIARITEVVKANRDVINSNAGKHWLTQFDNSGPAAFKIGINHTAIVLRFPTEQTRSKLDDGEGITVQMLQDHVLAVPKGSSSTETQACSILWSRHCAKYASTTVDIGKVGNETVSPVVEDIIARVEAILLCEESPWGTTAEKTRSLLVLPNTLQLRIMTLPIPYSSSKESASPRETDVFVSELSALVTQLASRHLPYHEDFVRLKDEVLKAPKGADFLQFALKLSGMTSTEELGLDEMVVRDAREMVLNWKSSKIESIRAAGLALVANVKGQGKRSEFMLKE</sequence>